<proteinExistence type="predicted"/>
<protein>
    <submittedName>
        <fullName evidence="1">Uncharacterized protein</fullName>
    </submittedName>
</protein>
<dbReference type="EMBL" id="AVOT02002611">
    <property type="protein sequence ID" value="MBW0470947.1"/>
    <property type="molecule type" value="Genomic_DNA"/>
</dbReference>
<name>A0A9Q3BT35_9BASI</name>
<evidence type="ECO:0000313" key="1">
    <source>
        <dbReference type="EMBL" id="MBW0470947.1"/>
    </source>
</evidence>
<sequence length="152" mass="16894">MAPISNGYFHFSSDHQGKSSRGLIKAQGQVSKIKHQLHHQAIIGYSHSQYSPKGILAVHFKGIFKRKFQKNLSMVNAPSIHLGNHIHSMQSGFAKTCISFIKHGKIIQPSSFLNLARCIFHQTINTASGTQYRSAANLKKSSSQPFTYTSLL</sequence>
<dbReference type="AlphaFoldDB" id="A0A9Q3BT35"/>
<reference evidence="1" key="1">
    <citation type="submission" date="2021-03" db="EMBL/GenBank/DDBJ databases">
        <title>Draft genome sequence of rust myrtle Austropuccinia psidii MF-1, a brazilian biotype.</title>
        <authorList>
            <person name="Quecine M.C."/>
            <person name="Pachon D.M.R."/>
            <person name="Bonatelli M.L."/>
            <person name="Correr F.H."/>
            <person name="Franceschini L.M."/>
            <person name="Leite T.F."/>
            <person name="Margarido G.R.A."/>
            <person name="Almeida C.A."/>
            <person name="Ferrarezi J.A."/>
            <person name="Labate C.A."/>
        </authorList>
    </citation>
    <scope>NUCLEOTIDE SEQUENCE</scope>
    <source>
        <strain evidence="1">MF-1</strain>
    </source>
</reference>
<accession>A0A9Q3BT35</accession>
<gene>
    <name evidence="1" type="ORF">O181_010662</name>
</gene>
<dbReference type="Proteomes" id="UP000765509">
    <property type="component" value="Unassembled WGS sequence"/>
</dbReference>
<organism evidence="1 2">
    <name type="scientific">Austropuccinia psidii MF-1</name>
    <dbReference type="NCBI Taxonomy" id="1389203"/>
    <lineage>
        <taxon>Eukaryota</taxon>
        <taxon>Fungi</taxon>
        <taxon>Dikarya</taxon>
        <taxon>Basidiomycota</taxon>
        <taxon>Pucciniomycotina</taxon>
        <taxon>Pucciniomycetes</taxon>
        <taxon>Pucciniales</taxon>
        <taxon>Sphaerophragmiaceae</taxon>
        <taxon>Austropuccinia</taxon>
    </lineage>
</organism>
<evidence type="ECO:0000313" key="2">
    <source>
        <dbReference type="Proteomes" id="UP000765509"/>
    </source>
</evidence>
<comment type="caution">
    <text evidence="1">The sequence shown here is derived from an EMBL/GenBank/DDBJ whole genome shotgun (WGS) entry which is preliminary data.</text>
</comment>
<keyword evidence="2" id="KW-1185">Reference proteome</keyword>